<dbReference type="EMBL" id="PPSK01000004">
    <property type="protein sequence ID" value="POB04605.1"/>
    <property type="molecule type" value="Genomic_DNA"/>
</dbReference>
<evidence type="ECO:0000256" key="1">
    <source>
        <dbReference type="SAM" id="SignalP"/>
    </source>
</evidence>
<reference evidence="2 3" key="1">
    <citation type="submission" date="2018-01" db="EMBL/GenBank/DDBJ databases">
        <title>Draft genome of the type strain Pseudomonas oceani DSM 100277 isolated from the deep water in Okinawa trough, northwestern Pacific Ocean.</title>
        <authorList>
            <person name="Gomila M."/>
            <person name="Mulet M."/>
            <person name="Garcia-Valdes E."/>
            <person name="Lalucat J."/>
        </authorList>
    </citation>
    <scope>NUCLEOTIDE SEQUENCE [LARGE SCALE GENOMIC DNA]</scope>
    <source>
        <strain evidence="2 3">DSM 100277</strain>
    </source>
</reference>
<organism evidence="2 3">
    <name type="scientific">Halopseudomonas oceani</name>
    <dbReference type="NCBI Taxonomy" id="1708783"/>
    <lineage>
        <taxon>Bacteria</taxon>
        <taxon>Pseudomonadati</taxon>
        <taxon>Pseudomonadota</taxon>
        <taxon>Gammaproteobacteria</taxon>
        <taxon>Pseudomonadales</taxon>
        <taxon>Pseudomonadaceae</taxon>
        <taxon>Halopseudomonas</taxon>
    </lineage>
</organism>
<keyword evidence="3" id="KW-1185">Reference proteome</keyword>
<feature type="signal peptide" evidence="1">
    <location>
        <begin position="1"/>
        <end position="21"/>
    </location>
</feature>
<accession>A0A2P4EX66</accession>
<gene>
    <name evidence="2" type="ORF">C1949_06445</name>
</gene>
<dbReference type="OrthoDB" id="7063662at2"/>
<dbReference type="Proteomes" id="UP000243451">
    <property type="component" value="Unassembled WGS sequence"/>
</dbReference>
<feature type="chain" id="PRO_5015172936" evidence="1">
    <location>
        <begin position="22"/>
        <end position="97"/>
    </location>
</feature>
<proteinExistence type="predicted"/>
<sequence length="97" mass="10648">MKATYSLLLCACLSLAGTAQADTLRIPVGEQASGQQTPLPQRGATFDSVTARWGEPSKRHAAVGQPPITRWDYPDFSVYFEYNKVIDSVRLHTPKAP</sequence>
<protein>
    <submittedName>
        <fullName evidence="2">Phosphodiesterase</fullName>
    </submittedName>
</protein>
<keyword evidence="1" id="KW-0732">Signal</keyword>
<evidence type="ECO:0000313" key="2">
    <source>
        <dbReference type="EMBL" id="POB04605.1"/>
    </source>
</evidence>
<name>A0A2P4EX66_9GAMM</name>
<dbReference type="RefSeq" id="WP_104737648.1">
    <property type="nucleotide sequence ID" value="NZ_BMHR01000003.1"/>
</dbReference>
<dbReference type="AlphaFoldDB" id="A0A2P4EX66"/>
<comment type="caution">
    <text evidence="2">The sequence shown here is derived from an EMBL/GenBank/DDBJ whole genome shotgun (WGS) entry which is preliminary data.</text>
</comment>
<evidence type="ECO:0000313" key="3">
    <source>
        <dbReference type="Proteomes" id="UP000243451"/>
    </source>
</evidence>